<comment type="subcellular location">
    <subcellularLocation>
        <location evidence="1">Nucleus</location>
    </subcellularLocation>
</comment>
<comment type="caution">
    <text evidence="15">The sequence shown here is derived from an EMBL/GenBank/DDBJ whole genome shotgun (WGS) entry which is preliminary data.</text>
</comment>
<accession>A0A061IX17</accession>
<dbReference type="Gene3D" id="3.40.50.1010">
    <property type="entry name" value="5'-nuclease"/>
    <property type="match status" value="1"/>
</dbReference>
<dbReference type="InterPro" id="IPR012340">
    <property type="entry name" value="NA-bd_OB-fold"/>
</dbReference>
<dbReference type="GO" id="GO:0004519">
    <property type="term" value="F:endonuclease activity"/>
    <property type="evidence" value="ECO:0007669"/>
    <property type="project" value="TreeGrafter"/>
</dbReference>
<dbReference type="VEuPathDB" id="TriTrypDB:TRSC58_04624"/>
<dbReference type="GO" id="GO:0000177">
    <property type="term" value="C:cytoplasmic exosome (RNase complex)"/>
    <property type="evidence" value="ECO:0007669"/>
    <property type="project" value="TreeGrafter"/>
</dbReference>
<dbReference type="GO" id="GO:0006364">
    <property type="term" value="P:rRNA processing"/>
    <property type="evidence" value="ECO:0007669"/>
    <property type="project" value="UniProtKB-KW"/>
</dbReference>
<dbReference type="Pfam" id="PF17216">
    <property type="entry name" value="Rrp44_CSD1"/>
    <property type="match status" value="1"/>
</dbReference>
<dbReference type="InterPro" id="IPR050180">
    <property type="entry name" value="RNR_Ribonuclease"/>
</dbReference>
<dbReference type="OrthoDB" id="372421at2759"/>
<evidence type="ECO:0000259" key="13">
    <source>
        <dbReference type="SMART" id="SM00670"/>
    </source>
</evidence>
<dbReference type="EMBL" id="AUPL01004624">
    <property type="protein sequence ID" value="ESL07683.1"/>
    <property type="molecule type" value="Genomic_DNA"/>
</dbReference>
<dbReference type="GO" id="GO:0000175">
    <property type="term" value="F:3'-5'-RNA exonuclease activity"/>
    <property type="evidence" value="ECO:0007669"/>
    <property type="project" value="TreeGrafter"/>
</dbReference>
<gene>
    <name evidence="15" type="ORF">TRSC58_04624</name>
</gene>
<dbReference type="Pfam" id="PF17849">
    <property type="entry name" value="OB_Dis3"/>
    <property type="match status" value="1"/>
</dbReference>
<dbReference type="FunFam" id="2.40.50.700:FF:000001">
    <property type="entry name" value="Exosome complex exonuclease exoribonuclease (Rrp44)"/>
    <property type="match status" value="1"/>
</dbReference>
<dbReference type="GO" id="GO:0003723">
    <property type="term" value="F:RNA binding"/>
    <property type="evidence" value="ECO:0007669"/>
    <property type="project" value="UniProtKB-KW"/>
</dbReference>
<dbReference type="SMART" id="SM00670">
    <property type="entry name" value="PINc"/>
    <property type="match status" value="1"/>
</dbReference>
<dbReference type="PROSITE" id="PS01175">
    <property type="entry name" value="RIBONUCLEASE_II"/>
    <property type="match status" value="1"/>
</dbReference>
<dbReference type="Gene3D" id="2.40.50.700">
    <property type="match status" value="1"/>
</dbReference>
<name>A0A061IX17_TRYRA</name>
<evidence type="ECO:0000256" key="4">
    <source>
        <dbReference type="ARBA" id="ARBA00022722"/>
    </source>
</evidence>
<dbReference type="PANTHER" id="PTHR23355:SF35">
    <property type="entry name" value="EXOSOME COMPLEX EXONUCLEASE RRP44"/>
    <property type="match status" value="1"/>
</dbReference>
<dbReference type="InterPro" id="IPR001900">
    <property type="entry name" value="RNase_II/R"/>
</dbReference>
<dbReference type="InterPro" id="IPR033771">
    <property type="entry name" value="Rrp44_CSD1"/>
</dbReference>
<evidence type="ECO:0000313" key="16">
    <source>
        <dbReference type="Proteomes" id="UP000031737"/>
    </source>
</evidence>
<dbReference type="Pfam" id="PF00773">
    <property type="entry name" value="RNB"/>
    <property type="match status" value="1"/>
</dbReference>
<keyword evidence="4" id="KW-0540">Nuclease</keyword>
<sequence length="1003" mass="113295">MRLFIIIIILFSSFFFNYLTSLALRQREEVVDTHRSPRVVWPAMFARKRSAVHEVRGPTTRRGGGGVTRSDIGCGVVGCSLCASAVCGERGPCVSPTTPIIIPDTNVVLHNMNALEDARVQNIVFLSTVVSEVQNRNKAIYARLQRLLREERKQCYVFSNDHHEQTHCMMERDETPNDYNDRCIRVAARWYGRHAALAFPASPSSVSLVSHDKLLRQAFTTGAEEEAIPNLSCVTLRQFLEQAVSTGSDLIEKIQCEQPAGMKESSRTGALFQPHVEASALEMGIHNGTYLRGKLHVSEANCFFGEIRGQWEGHKFPRVLLPGRVNLNRAIHGDIVAVELLPMTLWRGPKDAKPLDDATTTETAALEAGYTPVGRVAGITSMERRPFCGSIDVEELKRFTAAQATVSGAVSVLFQPKDNRIPRIRIFTRHLEDLKDKRLSVIIDDWPEYNSFPVGHYIEVLGTIGDKDTEAKVILLENDIPHYDFSEAVYDCLPKGQWSVSKEELERRLDLRDLCVVSVDPLGCRDIDDALHCRVVNGNHLEVGVHIADVTHFLQENTAMDEEAAKRSTSVYLVDRRINMLPQLLTENLCSIVANEDRYAFSIMWEFDENYNVVRDYFGKTVIRSRAALYYGDAQRMIDDANDMNEIAVSLRHLMRISQHFKAKREKDGALFLASQEFKFKVDNDHVNPTDMQVYQTFEANSMIEEWMLFANAAAARKVYESYPRWTLLRRHQRPAENAFDTLNEALQRKIGLQLDDTTSLTLNNSLNACIDPSDAYFNRLIRILVTRCLRQAQYFSSSEVPQDEFCHFGLAMPIYTHFTSPIRRYADVVVHRQLAAALGIMQVSEMHTDSVKMEALAGNINYRHEQAQRAGRDSQNLFTGFYLRNFADQAIPDEDGYVVKLSETHVFVMVPKYGQEGKIPKEQLVRVPDLLERVRVGIEVRQQGDVLRTTLTFSLIGMMKAGENDGGDACTEANSEERPATDDAAGATEPARKKARVTKSEK</sequence>
<comment type="similarity">
    <text evidence="2 11">Belongs to the RNR ribonuclease family.</text>
</comment>
<evidence type="ECO:0000256" key="7">
    <source>
        <dbReference type="ARBA" id="ARBA00022839"/>
    </source>
</evidence>
<dbReference type="InterPro" id="IPR029060">
    <property type="entry name" value="PIN-like_dom_sf"/>
</dbReference>
<evidence type="ECO:0000256" key="12">
    <source>
        <dbReference type="SAM" id="MobiDB-lite"/>
    </source>
</evidence>
<dbReference type="FunFam" id="2.40.50.690:FF:000010">
    <property type="entry name" value="Rrp44p homologue, putative"/>
    <property type="match status" value="1"/>
</dbReference>
<dbReference type="SUPFAM" id="SSF50249">
    <property type="entry name" value="Nucleic acid-binding proteins"/>
    <property type="match status" value="2"/>
</dbReference>
<evidence type="ECO:0000256" key="9">
    <source>
        <dbReference type="ARBA" id="ARBA00023242"/>
    </source>
</evidence>
<feature type="compositionally biased region" description="Basic residues" evidence="12">
    <location>
        <begin position="994"/>
        <end position="1003"/>
    </location>
</feature>
<evidence type="ECO:0000256" key="11">
    <source>
        <dbReference type="RuleBase" id="RU003901"/>
    </source>
</evidence>
<keyword evidence="5" id="KW-0378">Hydrolase</keyword>
<feature type="region of interest" description="Disordered" evidence="12">
    <location>
        <begin position="965"/>
        <end position="1003"/>
    </location>
</feature>
<dbReference type="Proteomes" id="UP000031737">
    <property type="component" value="Unassembled WGS sequence"/>
</dbReference>
<keyword evidence="8" id="KW-0694">RNA-binding</keyword>
<evidence type="ECO:0000256" key="8">
    <source>
        <dbReference type="ARBA" id="ARBA00022884"/>
    </source>
</evidence>
<dbReference type="Gene3D" id="2.40.50.690">
    <property type="match status" value="1"/>
</dbReference>
<dbReference type="InterPro" id="IPR002716">
    <property type="entry name" value="PIN_dom"/>
</dbReference>
<keyword evidence="16" id="KW-1185">Reference proteome</keyword>
<protein>
    <recommendedName>
        <fullName evidence="10">Ribosomal RNA-processing protein 44</fullName>
    </recommendedName>
</protein>
<evidence type="ECO:0000256" key="6">
    <source>
        <dbReference type="ARBA" id="ARBA00022835"/>
    </source>
</evidence>
<dbReference type="AlphaFoldDB" id="A0A061IX17"/>
<dbReference type="InterPro" id="IPR041505">
    <property type="entry name" value="Dis3_CSD2"/>
</dbReference>
<feature type="domain" description="PIN" evidence="13">
    <location>
        <begin position="99"/>
        <end position="217"/>
    </location>
</feature>
<dbReference type="FunFam" id="3.40.50.1010:FF:000126">
    <property type="entry name" value="Putative rrp44p homologue"/>
    <property type="match status" value="1"/>
</dbReference>
<dbReference type="GO" id="GO:0016075">
    <property type="term" value="P:rRNA catabolic process"/>
    <property type="evidence" value="ECO:0007669"/>
    <property type="project" value="TreeGrafter"/>
</dbReference>
<evidence type="ECO:0000256" key="3">
    <source>
        <dbReference type="ARBA" id="ARBA00022552"/>
    </source>
</evidence>
<keyword evidence="6" id="KW-0271">Exosome</keyword>
<dbReference type="PANTHER" id="PTHR23355">
    <property type="entry name" value="RIBONUCLEASE"/>
    <property type="match status" value="1"/>
</dbReference>
<dbReference type="GO" id="GO:0071031">
    <property type="term" value="P:nuclear mRNA surveillance of mRNA 3'-end processing"/>
    <property type="evidence" value="ECO:0007669"/>
    <property type="project" value="TreeGrafter"/>
</dbReference>
<dbReference type="Pfam" id="PF13638">
    <property type="entry name" value="PIN_4"/>
    <property type="match status" value="1"/>
</dbReference>
<keyword evidence="7" id="KW-0269">Exonuclease</keyword>
<evidence type="ECO:0000256" key="1">
    <source>
        <dbReference type="ARBA" id="ARBA00004123"/>
    </source>
</evidence>
<proteinExistence type="inferred from homology"/>
<dbReference type="GO" id="GO:0000176">
    <property type="term" value="C:nuclear exosome (RNase complex)"/>
    <property type="evidence" value="ECO:0007669"/>
    <property type="project" value="UniProtKB-ARBA"/>
</dbReference>
<dbReference type="InterPro" id="IPR022966">
    <property type="entry name" value="RNase_II/R_CS"/>
</dbReference>
<feature type="domain" description="RNB" evidence="14">
    <location>
        <begin position="508"/>
        <end position="841"/>
    </location>
</feature>
<keyword evidence="9" id="KW-0539">Nucleus</keyword>
<keyword evidence="3" id="KW-0698">rRNA processing</keyword>
<evidence type="ECO:0000256" key="2">
    <source>
        <dbReference type="ARBA" id="ARBA00005785"/>
    </source>
</evidence>
<evidence type="ECO:0000256" key="5">
    <source>
        <dbReference type="ARBA" id="ARBA00022801"/>
    </source>
</evidence>
<organism evidence="15 16">
    <name type="scientific">Trypanosoma rangeli SC58</name>
    <dbReference type="NCBI Taxonomy" id="429131"/>
    <lineage>
        <taxon>Eukaryota</taxon>
        <taxon>Discoba</taxon>
        <taxon>Euglenozoa</taxon>
        <taxon>Kinetoplastea</taxon>
        <taxon>Metakinetoplastina</taxon>
        <taxon>Trypanosomatida</taxon>
        <taxon>Trypanosomatidae</taxon>
        <taxon>Trypanosoma</taxon>
        <taxon>Herpetosoma</taxon>
    </lineage>
</organism>
<reference evidence="15 16" key="1">
    <citation type="submission" date="2013-07" db="EMBL/GenBank/DDBJ databases">
        <authorList>
            <person name="Stoco P.H."/>
            <person name="Wagner G."/>
            <person name="Gerber A."/>
            <person name="Zaha A."/>
            <person name="Thompson C."/>
            <person name="Bartholomeu D.C."/>
            <person name="Luckemeyer D.D."/>
            <person name="Bahia D."/>
            <person name="Loreto E."/>
            <person name="Prestes E.B."/>
            <person name="Lima F.M."/>
            <person name="Rodrigues-Luiz G."/>
            <person name="Vallejo G.A."/>
            <person name="Filho J.F."/>
            <person name="Monteiro K.M."/>
            <person name="Tyler K.M."/>
            <person name="de Almeida L.G."/>
            <person name="Ortiz M.F."/>
            <person name="Siervo M.A."/>
            <person name="de Moraes M.H."/>
            <person name="Cunha O.L."/>
            <person name="Mendonca-Neto R."/>
            <person name="Silva R."/>
            <person name="Teixeira S.M."/>
            <person name="Murta S.M."/>
            <person name="Sincero T.C."/>
            <person name="Mendes T.A."/>
            <person name="Urmenyi T.P."/>
            <person name="Silva V.G."/>
            <person name="da Rocha W.D."/>
            <person name="Andersson B."/>
            <person name="Romanha A.J."/>
            <person name="Steindel M."/>
            <person name="de Vasconcelos A.T."/>
            <person name="Grisard E.C."/>
        </authorList>
    </citation>
    <scope>NUCLEOTIDE SEQUENCE [LARGE SCALE GENOMIC DNA]</scope>
    <source>
        <strain evidence="15 16">SC58</strain>
    </source>
</reference>
<evidence type="ECO:0000256" key="10">
    <source>
        <dbReference type="ARBA" id="ARBA00077930"/>
    </source>
</evidence>
<dbReference type="CDD" id="cd09862">
    <property type="entry name" value="PIN_Rrp44-like"/>
    <property type="match status" value="1"/>
</dbReference>
<evidence type="ECO:0000313" key="15">
    <source>
        <dbReference type="EMBL" id="ESL07683.1"/>
    </source>
</evidence>
<evidence type="ECO:0000259" key="14">
    <source>
        <dbReference type="SMART" id="SM00955"/>
    </source>
</evidence>
<dbReference type="SMART" id="SM00955">
    <property type="entry name" value="RNB"/>
    <property type="match status" value="1"/>
</dbReference>
<dbReference type="SUPFAM" id="SSF88723">
    <property type="entry name" value="PIN domain-like"/>
    <property type="match status" value="1"/>
</dbReference>